<evidence type="ECO:0000313" key="3">
    <source>
        <dbReference type="Proteomes" id="UP001142292"/>
    </source>
</evidence>
<name>A0ABQ5SZK8_9ACTN</name>
<sequence length="591" mass="65482">MSEHTIEQHEHRANRPALRSLSEDGRPRVKVGSDPASIKALSEALDQRLLSATYVRDGSPVVLEEVSGAAELVAGDEDAPPPLRSTELRPPLLARLLAEQAEVYRTRQRANGGATYDEEITPPRHVLESVLTRTSWPGLPVLHKVITTPVLRPDGTLLQTPGYDEATGYYLAGRVTHDPIPEHPTAEQVSEARDFLLGKFLRDFPWLAPADKANYLALLATPILHPFTRALSPFGVVEATMPGSGKTILTSCIGLMVGQSVLTWTDSDEELRKSITTVLADQVGVIVWDNLEEGQVINSAVLARLVTEHKWTDRRLGTNSAASFPNDRLWLATGNNLRTGGDMASRTVWVRLDPDCPDPSERTGFGIPDLDTWILDPANQAIVLRHLLVLILDWTRAGAPVSKKVPQMRQFSRWARYLGGFLEHHQVPAFLANHAEARDLDDDYAEWRAFLLRWHHLTGERRMTAAELRASAEPDPGMPDRWEGTFPTTNNGRLLSPKSLGRILTGQIGRWRGTVVLRAETDTHTKARAYYVERRPEKTQPKTSRAAGPGAGAAPVETGLFPNPESNPQIPQTPQNPHLTRENSMRYLEPG</sequence>
<evidence type="ECO:0000256" key="1">
    <source>
        <dbReference type="SAM" id="MobiDB-lite"/>
    </source>
</evidence>
<feature type="compositionally biased region" description="Basic and acidic residues" evidence="1">
    <location>
        <begin position="1"/>
        <end position="13"/>
    </location>
</feature>
<reference evidence="2" key="2">
    <citation type="submission" date="2023-01" db="EMBL/GenBank/DDBJ databases">
        <authorList>
            <person name="Sun Q."/>
            <person name="Evtushenko L."/>
        </authorList>
    </citation>
    <scope>NUCLEOTIDE SEQUENCE</scope>
    <source>
        <strain evidence="2">VKM Ac-1246</strain>
    </source>
</reference>
<protein>
    <submittedName>
        <fullName evidence="2">Uncharacterized protein</fullName>
    </submittedName>
</protein>
<evidence type="ECO:0000313" key="2">
    <source>
        <dbReference type="EMBL" id="GLJ69627.1"/>
    </source>
</evidence>
<proteinExistence type="predicted"/>
<dbReference type="RefSeq" id="WP_229787203.1">
    <property type="nucleotide sequence ID" value="NZ_BMRK01000001.1"/>
</dbReference>
<feature type="compositionally biased region" description="Low complexity" evidence="1">
    <location>
        <begin position="546"/>
        <end position="555"/>
    </location>
</feature>
<comment type="caution">
    <text evidence="2">The sequence shown here is derived from an EMBL/GenBank/DDBJ whole genome shotgun (WGS) entry which is preliminary data.</text>
</comment>
<dbReference type="Proteomes" id="UP001142292">
    <property type="component" value="Unassembled WGS sequence"/>
</dbReference>
<feature type="region of interest" description="Disordered" evidence="1">
    <location>
        <begin position="1"/>
        <end position="35"/>
    </location>
</feature>
<gene>
    <name evidence="2" type="ORF">GCM10017579_36630</name>
</gene>
<keyword evidence="3" id="KW-1185">Reference proteome</keyword>
<organism evidence="2 3">
    <name type="scientific">Nocardioides luteus</name>
    <dbReference type="NCBI Taxonomy" id="1844"/>
    <lineage>
        <taxon>Bacteria</taxon>
        <taxon>Bacillati</taxon>
        <taxon>Actinomycetota</taxon>
        <taxon>Actinomycetes</taxon>
        <taxon>Propionibacteriales</taxon>
        <taxon>Nocardioidaceae</taxon>
        <taxon>Nocardioides</taxon>
    </lineage>
</organism>
<reference evidence="2" key="1">
    <citation type="journal article" date="2014" name="Int. J. Syst. Evol. Microbiol.">
        <title>Complete genome of a new Firmicutes species belonging to the dominant human colonic microbiota ('Ruminococcus bicirculans') reveals two chromosomes and a selective capacity to utilize plant glucans.</title>
        <authorList>
            <consortium name="NISC Comparative Sequencing Program"/>
            <person name="Wegmann U."/>
            <person name="Louis P."/>
            <person name="Goesmann A."/>
            <person name="Henrissat B."/>
            <person name="Duncan S.H."/>
            <person name="Flint H.J."/>
        </authorList>
    </citation>
    <scope>NUCLEOTIDE SEQUENCE</scope>
    <source>
        <strain evidence="2">VKM Ac-1246</strain>
    </source>
</reference>
<feature type="compositionally biased region" description="Polar residues" evidence="1">
    <location>
        <begin position="564"/>
        <end position="578"/>
    </location>
</feature>
<dbReference type="EMBL" id="BSEL01000007">
    <property type="protein sequence ID" value="GLJ69627.1"/>
    <property type="molecule type" value="Genomic_DNA"/>
</dbReference>
<feature type="region of interest" description="Disordered" evidence="1">
    <location>
        <begin position="533"/>
        <end position="591"/>
    </location>
</feature>
<accession>A0ABQ5SZK8</accession>